<dbReference type="GeneID" id="80019467"/>
<keyword evidence="2" id="KW-1185">Reference proteome</keyword>
<dbReference type="Proteomes" id="UP000318419">
    <property type="component" value="Genome"/>
</dbReference>
<reference evidence="1 2" key="1">
    <citation type="submission" date="2019-05" db="EMBL/GenBank/DDBJ databases">
        <authorList>
            <person name="Kim R."/>
            <person name="Haleblian K.L."/>
            <person name="Torres C.-L.T."/>
            <person name="Chong M.Y."/>
            <person name="Duong K."/>
            <person name="Lee C."/>
            <person name="Lai L.T."/>
            <person name="Ballew A.S."/>
            <person name="Ly A.M."/>
            <person name="Wu S."/>
            <person name="Ngo R.T."/>
            <person name="Freise A.C."/>
            <person name="Reddi K."/>
            <person name="Moberg-Parker J."/>
            <person name="Garlena R.A."/>
            <person name="Russell D.A."/>
            <person name="Pope W.H."/>
            <person name="Jacobs-Sera D."/>
            <person name="Hatfull G.F."/>
        </authorList>
    </citation>
    <scope>NUCLEOTIDE SEQUENCE [LARGE SCALE GENOMIC DNA]</scope>
</reference>
<sequence>MGGGLMSESTDAQRLIAKVLRNSVVMNQFPADWPEKTAAEIDKALGTLTRVERWVPVEASGHRWAPRDEASAQAALALHGERGPMHDPDCDSPLIRIDHESRWVSNWMEMQPHA</sequence>
<name>A0A4Y6EV65_9CAUD</name>
<dbReference type="EMBL" id="MK977707">
    <property type="protein sequence ID" value="QDF19809.1"/>
    <property type="molecule type" value="Genomic_DNA"/>
</dbReference>
<dbReference type="KEGG" id="vg:80019467"/>
<gene>
    <name evidence="1" type="primary">77</name>
    <name evidence="1" type="ORF">SEA_LILSPOTTY_77</name>
</gene>
<evidence type="ECO:0000313" key="2">
    <source>
        <dbReference type="Proteomes" id="UP000318419"/>
    </source>
</evidence>
<protein>
    <submittedName>
        <fullName evidence="1">Uncharacterized protein</fullName>
    </submittedName>
</protein>
<dbReference type="RefSeq" id="YP_010754866.1">
    <property type="nucleotide sequence ID" value="NC_073464.1"/>
</dbReference>
<organism evidence="1 2">
    <name type="scientific">Mycobacterium phage LilSpotty</name>
    <dbReference type="NCBI Taxonomy" id="2588512"/>
    <lineage>
        <taxon>Viruses</taxon>
        <taxon>Duplodnaviria</taxon>
        <taxon>Heunggongvirae</taxon>
        <taxon>Uroviricota</taxon>
        <taxon>Caudoviricetes</taxon>
        <taxon>Lilspottyvirus</taxon>
        <taxon>Lilspottyvirus lilspotty</taxon>
    </lineage>
</organism>
<accession>A0A4Y6EV65</accession>
<evidence type="ECO:0000313" key="1">
    <source>
        <dbReference type="EMBL" id="QDF19809.1"/>
    </source>
</evidence>
<proteinExistence type="predicted"/>